<dbReference type="InterPro" id="IPR001509">
    <property type="entry name" value="Epimerase_deHydtase"/>
</dbReference>
<dbReference type="InterPro" id="IPR036291">
    <property type="entry name" value="NAD(P)-bd_dom_sf"/>
</dbReference>
<sequence>MTVLLTGGSGFVGINITERLLDRGFNVVNYATLPVPDEAIPSIEGRRGNYEYVEGNVLDRKLLDSVIEKYKIKTIIHAAVMTPDFKREQQSSKDVMNVNYMGTVEVLEAAHRHEIEKFVYLSSEAVYGETSFLDNRLSERDSIPLPRSLYAITKYAAERTVLRYKELFGLPVLVVRIGSVFGPWERFTGIRHTLSGPFQATRLALLNKEVLLPRPGMRDWVYSRDVANAIVHLMQNDKLHFDLYNIGPGQSWTVEDWCKRLENEFPNFKYRLVDNPNEANIDFFAPKDTNRLTIERLQQDGYNPQYGFEEAFNDYMNWINKTSLFWAEEKVPSPSHKG</sequence>
<evidence type="ECO:0000313" key="3">
    <source>
        <dbReference type="EMBL" id="KKK39969.1"/>
    </source>
</evidence>
<comment type="caution">
    <text evidence="3">The sequence shown here is derived from an EMBL/GenBank/DDBJ whole genome shotgun (WGS) entry which is preliminary data.</text>
</comment>
<dbReference type="CDD" id="cd08946">
    <property type="entry name" value="SDR_e"/>
    <property type="match status" value="1"/>
</dbReference>
<keyword evidence="4" id="KW-1185">Reference proteome</keyword>
<dbReference type="RefSeq" id="WP_046521910.1">
    <property type="nucleotide sequence ID" value="NZ_LAYY01000001.1"/>
</dbReference>
<evidence type="ECO:0000256" key="1">
    <source>
        <dbReference type="ARBA" id="ARBA00007637"/>
    </source>
</evidence>
<organism evidence="3 4">
    <name type="scientific">Mesobacillus campisalis</name>
    <dbReference type="NCBI Taxonomy" id="1408103"/>
    <lineage>
        <taxon>Bacteria</taxon>
        <taxon>Bacillati</taxon>
        <taxon>Bacillota</taxon>
        <taxon>Bacilli</taxon>
        <taxon>Bacillales</taxon>
        <taxon>Bacillaceae</taxon>
        <taxon>Mesobacillus</taxon>
    </lineage>
</organism>
<dbReference type="EMBL" id="LAYY01000001">
    <property type="protein sequence ID" value="KKK39969.1"/>
    <property type="molecule type" value="Genomic_DNA"/>
</dbReference>
<dbReference type="Proteomes" id="UP000034166">
    <property type="component" value="Unassembled WGS sequence"/>
</dbReference>
<proteinExistence type="inferred from homology"/>
<accession>A0A0M2SZI0</accession>
<dbReference type="SUPFAM" id="SSF51735">
    <property type="entry name" value="NAD(P)-binding Rossmann-fold domains"/>
    <property type="match status" value="1"/>
</dbReference>
<evidence type="ECO:0000313" key="4">
    <source>
        <dbReference type="Proteomes" id="UP000034166"/>
    </source>
</evidence>
<comment type="similarity">
    <text evidence="1">Belongs to the NAD(P)-dependent epimerase/dehydratase family.</text>
</comment>
<dbReference type="PATRIC" id="fig|1408103.3.peg.324"/>
<evidence type="ECO:0000259" key="2">
    <source>
        <dbReference type="Pfam" id="PF01370"/>
    </source>
</evidence>
<name>A0A0M2SZI0_9BACI</name>
<protein>
    <recommendedName>
        <fullName evidence="2">NAD-dependent epimerase/dehydratase domain-containing protein</fullName>
    </recommendedName>
</protein>
<feature type="domain" description="NAD-dependent epimerase/dehydratase" evidence="2">
    <location>
        <begin position="3"/>
        <end position="247"/>
    </location>
</feature>
<reference evidence="3 4" key="1">
    <citation type="submission" date="2015-04" db="EMBL/GenBank/DDBJ databases">
        <title>Taxonomic description and genome sequence of Bacillus campisalis sp. nov., a novel member of the genus Bacillus isolated from solar saltern.</title>
        <authorList>
            <person name="Mathan Kumar R."/>
            <person name="Kaur G."/>
            <person name="Kumar A."/>
            <person name="Singh N.K."/>
            <person name="Kaur N."/>
            <person name="Kumar N."/>
            <person name="Mayilraj S."/>
        </authorList>
    </citation>
    <scope>NUCLEOTIDE SEQUENCE [LARGE SCALE GENOMIC DNA]</scope>
    <source>
        <strain evidence="3 4">SA2-6</strain>
    </source>
</reference>
<dbReference type="OrthoDB" id="9811743at2"/>
<gene>
    <name evidence="3" type="ORF">WQ57_01470</name>
</gene>
<dbReference type="Gene3D" id="3.40.50.720">
    <property type="entry name" value="NAD(P)-binding Rossmann-like Domain"/>
    <property type="match status" value="1"/>
</dbReference>
<dbReference type="Pfam" id="PF01370">
    <property type="entry name" value="Epimerase"/>
    <property type="match status" value="1"/>
</dbReference>
<dbReference type="AlphaFoldDB" id="A0A0M2SZI0"/>
<dbReference type="PANTHER" id="PTHR43000">
    <property type="entry name" value="DTDP-D-GLUCOSE 4,6-DEHYDRATASE-RELATED"/>
    <property type="match status" value="1"/>
</dbReference>